<evidence type="ECO:0000256" key="3">
    <source>
        <dbReference type="ARBA" id="ARBA00022692"/>
    </source>
</evidence>
<evidence type="ECO:0000256" key="4">
    <source>
        <dbReference type="ARBA" id="ARBA00022989"/>
    </source>
</evidence>
<evidence type="ECO:0000256" key="1">
    <source>
        <dbReference type="ARBA" id="ARBA00004651"/>
    </source>
</evidence>
<comment type="subcellular location">
    <subcellularLocation>
        <location evidence="1">Cell membrane</location>
        <topology evidence="1">Multi-pass membrane protein</topology>
    </subcellularLocation>
</comment>
<dbReference type="STRING" id="270351.Maq22A_c15245"/>
<feature type="region of interest" description="Disordered" evidence="6">
    <location>
        <begin position="434"/>
        <end position="454"/>
    </location>
</feature>
<dbReference type="PANTHER" id="PTHR30250">
    <property type="entry name" value="PST FAMILY PREDICTED COLANIC ACID TRANSPORTER"/>
    <property type="match status" value="1"/>
</dbReference>
<dbReference type="Proteomes" id="UP000061432">
    <property type="component" value="Chromosome"/>
</dbReference>
<dbReference type="KEGG" id="maqu:Maq22A_c15245"/>
<feature type="transmembrane region" description="Helical" evidence="7">
    <location>
        <begin position="320"/>
        <end position="341"/>
    </location>
</feature>
<gene>
    <name evidence="8" type="ORF">Maq22A_c15245</name>
</gene>
<dbReference type="EMBL" id="AP014704">
    <property type="protein sequence ID" value="BAQ46209.1"/>
    <property type="molecule type" value="Genomic_DNA"/>
</dbReference>
<feature type="compositionally biased region" description="Pro residues" evidence="6">
    <location>
        <begin position="436"/>
        <end position="445"/>
    </location>
</feature>
<feature type="transmembrane region" description="Helical" evidence="7">
    <location>
        <begin position="34"/>
        <end position="55"/>
    </location>
</feature>
<reference evidence="9" key="2">
    <citation type="submission" date="2015-01" db="EMBL/GenBank/DDBJ databases">
        <title>Complete genome sequence of Methylobacterium aquaticum strain 22A.</title>
        <authorList>
            <person name="Tani A."/>
            <person name="Ogura Y."/>
            <person name="Hayashi T."/>
        </authorList>
    </citation>
    <scope>NUCLEOTIDE SEQUENCE [LARGE SCALE GENOMIC DNA]</scope>
    <source>
        <strain evidence="9">MA-22A</strain>
    </source>
</reference>
<feature type="transmembrane region" description="Helical" evidence="7">
    <location>
        <begin position="203"/>
        <end position="221"/>
    </location>
</feature>
<evidence type="ECO:0000256" key="2">
    <source>
        <dbReference type="ARBA" id="ARBA00022475"/>
    </source>
</evidence>
<keyword evidence="2" id="KW-1003">Cell membrane</keyword>
<keyword evidence="3 7" id="KW-0812">Transmembrane</keyword>
<reference evidence="8 9" key="1">
    <citation type="journal article" date="2015" name="Genome Announc.">
        <title>Complete Genome Sequence of Methylobacterium aquaticum Strain 22A, Isolated from Racomitrium japonicum Moss.</title>
        <authorList>
            <person name="Tani A."/>
            <person name="Ogura Y."/>
            <person name="Hayashi T."/>
            <person name="Kimbara K."/>
        </authorList>
    </citation>
    <scope>NUCLEOTIDE SEQUENCE [LARGE SCALE GENOMIC DNA]</scope>
    <source>
        <strain evidence="8 9">MA-22A</strain>
    </source>
</reference>
<keyword evidence="5 7" id="KW-0472">Membrane</keyword>
<feature type="transmembrane region" description="Helical" evidence="7">
    <location>
        <begin position="382"/>
        <end position="403"/>
    </location>
</feature>
<protein>
    <submittedName>
        <fullName evidence="8">Polysaccharide biosynthesis protein</fullName>
    </submittedName>
</protein>
<evidence type="ECO:0000313" key="9">
    <source>
        <dbReference type="Proteomes" id="UP000061432"/>
    </source>
</evidence>
<dbReference type="InterPro" id="IPR050833">
    <property type="entry name" value="Poly_Biosynth_Transport"/>
</dbReference>
<evidence type="ECO:0000256" key="5">
    <source>
        <dbReference type="ARBA" id="ARBA00023136"/>
    </source>
</evidence>
<accession>A0A0C6FM06</accession>
<feature type="transmembrane region" description="Helical" evidence="7">
    <location>
        <begin position="274"/>
        <end position="293"/>
    </location>
</feature>
<feature type="transmembrane region" description="Helical" evidence="7">
    <location>
        <begin position="102"/>
        <end position="129"/>
    </location>
</feature>
<organism evidence="8 9">
    <name type="scientific">Methylobacterium aquaticum</name>
    <dbReference type="NCBI Taxonomy" id="270351"/>
    <lineage>
        <taxon>Bacteria</taxon>
        <taxon>Pseudomonadati</taxon>
        <taxon>Pseudomonadota</taxon>
        <taxon>Alphaproteobacteria</taxon>
        <taxon>Hyphomicrobiales</taxon>
        <taxon>Methylobacteriaceae</taxon>
        <taxon>Methylobacterium</taxon>
    </lineage>
</organism>
<dbReference type="GO" id="GO:0005886">
    <property type="term" value="C:plasma membrane"/>
    <property type="evidence" value="ECO:0007669"/>
    <property type="project" value="UniProtKB-SubCell"/>
</dbReference>
<dbReference type="PANTHER" id="PTHR30250:SF11">
    <property type="entry name" value="O-ANTIGEN TRANSPORTER-RELATED"/>
    <property type="match status" value="1"/>
</dbReference>
<feature type="transmembrane region" description="Helical" evidence="7">
    <location>
        <begin position="67"/>
        <end position="90"/>
    </location>
</feature>
<feature type="transmembrane region" description="Helical" evidence="7">
    <location>
        <begin position="167"/>
        <end position="191"/>
    </location>
</feature>
<name>A0A0C6FM06_9HYPH</name>
<proteinExistence type="predicted"/>
<evidence type="ECO:0000313" key="8">
    <source>
        <dbReference type="EMBL" id="BAQ46209.1"/>
    </source>
</evidence>
<dbReference type="AlphaFoldDB" id="A0A0C6FM06"/>
<sequence length="454" mass="47067">MDLRPQPPCHGGGRRGARPVRQPSSLLARLRGPALLSLLDQGAVSGFGFLSGIAAARLVDMEAFGRFALVLIVASVAQAVHNALVTAPLMTLAGSARSPARYASAVVAGAVVLAAILALGVAGALSLYFAARGEAVPLDLVTAAGALTLAQNLQLTARRLLFVSDSGGAALVMDLSRAAAFPVAVAILWALGIPLDAVRLVDLLALTALAATLPVLVPRAVEPGRRTVAAAALRHWQMARWLLPVVLVTFGQEQLVWILAGASLGDEALGGLRAAQYLVGIVLLMLTATENVVPTGAGRAYDTGGEAALRAYLVGVTRRLGLPVGLLLVVMAVPADLWLRLVFGAPYVPYAPCLRWLALGVVFIFLRDMVGQIFRARRRTDVIFRAFAVSLPVSLALIQPLLARYGATGAAAAVAIGHGASLLALLAALARTKTPPATPAQSPSPRPEEGSPRC</sequence>
<feature type="region of interest" description="Disordered" evidence="6">
    <location>
        <begin position="1"/>
        <end position="21"/>
    </location>
</feature>
<evidence type="ECO:0000256" key="7">
    <source>
        <dbReference type="SAM" id="Phobius"/>
    </source>
</evidence>
<evidence type="ECO:0000256" key="6">
    <source>
        <dbReference type="SAM" id="MobiDB-lite"/>
    </source>
</evidence>
<feature type="transmembrane region" description="Helical" evidence="7">
    <location>
        <begin position="347"/>
        <end position="370"/>
    </location>
</feature>
<dbReference type="PATRIC" id="fig|270351.10.peg.2937"/>
<feature type="transmembrane region" description="Helical" evidence="7">
    <location>
        <begin position="241"/>
        <end position="262"/>
    </location>
</feature>
<keyword evidence="4 7" id="KW-1133">Transmembrane helix</keyword>
<feature type="transmembrane region" description="Helical" evidence="7">
    <location>
        <begin position="409"/>
        <end position="430"/>
    </location>
</feature>